<reference evidence="13" key="1">
    <citation type="submission" date="2023-01" db="EMBL/GenBank/DDBJ databases">
        <title>Genome assembly of the deep-sea coral Lophelia pertusa.</title>
        <authorList>
            <person name="Herrera S."/>
            <person name="Cordes E."/>
        </authorList>
    </citation>
    <scope>NUCLEOTIDE SEQUENCE</scope>
    <source>
        <strain evidence="13">USNM1676648</strain>
        <tissue evidence="13">Polyp</tissue>
    </source>
</reference>
<dbReference type="Gene3D" id="2.60.470.10">
    <property type="entry name" value="Acid-sensing ion channels like domains"/>
    <property type="match status" value="1"/>
</dbReference>
<keyword evidence="3 11" id="KW-0894">Sodium channel</keyword>
<dbReference type="Proteomes" id="UP001163046">
    <property type="component" value="Unassembled WGS sequence"/>
</dbReference>
<keyword evidence="10 11" id="KW-0407">Ion channel</keyword>
<evidence type="ECO:0000256" key="5">
    <source>
        <dbReference type="ARBA" id="ARBA00022989"/>
    </source>
</evidence>
<evidence type="ECO:0000256" key="4">
    <source>
        <dbReference type="ARBA" id="ARBA00022692"/>
    </source>
</evidence>
<evidence type="ECO:0000313" key="14">
    <source>
        <dbReference type="Proteomes" id="UP001163046"/>
    </source>
</evidence>
<comment type="similarity">
    <text evidence="11">Belongs to the amiloride-sensitive sodium channel (TC 1.A.6) family.</text>
</comment>
<protein>
    <submittedName>
        <fullName evidence="13">Uncharacterized protein</fullName>
    </submittedName>
</protein>
<evidence type="ECO:0000256" key="1">
    <source>
        <dbReference type="ARBA" id="ARBA00004141"/>
    </source>
</evidence>
<evidence type="ECO:0000256" key="12">
    <source>
        <dbReference type="SAM" id="Phobius"/>
    </source>
</evidence>
<organism evidence="13 14">
    <name type="scientific">Desmophyllum pertusum</name>
    <dbReference type="NCBI Taxonomy" id="174260"/>
    <lineage>
        <taxon>Eukaryota</taxon>
        <taxon>Metazoa</taxon>
        <taxon>Cnidaria</taxon>
        <taxon>Anthozoa</taxon>
        <taxon>Hexacorallia</taxon>
        <taxon>Scleractinia</taxon>
        <taxon>Caryophylliina</taxon>
        <taxon>Caryophylliidae</taxon>
        <taxon>Desmophyllum</taxon>
    </lineage>
</organism>
<keyword evidence="5 12" id="KW-1133">Transmembrane helix</keyword>
<evidence type="ECO:0000256" key="8">
    <source>
        <dbReference type="ARBA" id="ARBA00023136"/>
    </source>
</evidence>
<keyword evidence="7 11" id="KW-0406">Ion transport</keyword>
<dbReference type="OrthoDB" id="6021021at2759"/>
<keyword evidence="2 11" id="KW-0813">Transport</keyword>
<dbReference type="EMBL" id="MU826367">
    <property type="protein sequence ID" value="KAJ7378364.1"/>
    <property type="molecule type" value="Genomic_DNA"/>
</dbReference>
<keyword evidence="4 11" id="KW-0812">Transmembrane</keyword>
<dbReference type="PANTHER" id="PTHR11690:SF296">
    <property type="entry name" value="DEGENERIN-LIKE PROTEIN DEL-10"/>
    <property type="match status" value="1"/>
</dbReference>
<gene>
    <name evidence="13" type="ORF">OS493_023619</name>
</gene>
<dbReference type="PRINTS" id="PR01078">
    <property type="entry name" value="AMINACHANNEL"/>
</dbReference>
<evidence type="ECO:0000256" key="7">
    <source>
        <dbReference type="ARBA" id="ARBA00023065"/>
    </source>
</evidence>
<evidence type="ECO:0000256" key="11">
    <source>
        <dbReference type="RuleBase" id="RU000679"/>
    </source>
</evidence>
<dbReference type="PANTHER" id="PTHR11690">
    <property type="entry name" value="AMILORIDE-SENSITIVE SODIUM CHANNEL-RELATED"/>
    <property type="match status" value="1"/>
</dbReference>
<dbReference type="GO" id="GO:0015280">
    <property type="term" value="F:ligand-gated sodium channel activity"/>
    <property type="evidence" value="ECO:0007669"/>
    <property type="project" value="TreeGrafter"/>
</dbReference>
<sequence>MKSKIDVADEDENFEKMGLNISGCSEIREVRGNLTCGQAMVCAHYSYGTALVKGCNETMQQNIIDVLNRSSVRLFNEEAFSTKYGHDMASMFVVYCSYMKSITCSDKDFVPVLTQYGLCFTFNSGHNNVLLRSRFEGPGLGLNILLDVQTDENTVGQFSSGLKVIVHDQMTFVNRHNGFNILPGTHASVVVKLRKHIRLPAPYQTKCRQEKLPGIKTYTKDGCVYQCIANKTLTQCGCRRVGLPEPEAVPLCSIQDLECVENSQEKLNVAECSCNSACSEMEYESFVSYSKFPDNSIIQILHQIYGKNESSSYMRENYVFLEVGFQHLAYEIREDVPSYGAESLFGEFGGNMGLFLGCSILTICEFIDFLWQAVMARIRMRNAPHSP</sequence>
<comment type="caution">
    <text evidence="13">The sequence shown here is derived from an EMBL/GenBank/DDBJ whole genome shotgun (WGS) entry which is preliminary data.</text>
</comment>
<dbReference type="InterPro" id="IPR001873">
    <property type="entry name" value="ENaC"/>
</dbReference>
<keyword evidence="14" id="KW-1185">Reference proteome</keyword>
<keyword evidence="9 11" id="KW-0739">Sodium transport</keyword>
<comment type="subcellular location">
    <subcellularLocation>
        <location evidence="1">Membrane</location>
        <topology evidence="1">Multi-pass membrane protein</topology>
    </subcellularLocation>
</comment>
<keyword evidence="8 12" id="KW-0472">Membrane</keyword>
<evidence type="ECO:0000256" key="10">
    <source>
        <dbReference type="ARBA" id="ARBA00023303"/>
    </source>
</evidence>
<dbReference type="GO" id="GO:0005886">
    <property type="term" value="C:plasma membrane"/>
    <property type="evidence" value="ECO:0007669"/>
    <property type="project" value="TreeGrafter"/>
</dbReference>
<evidence type="ECO:0000256" key="3">
    <source>
        <dbReference type="ARBA" id="ARBA00022461"/>
    </source>
</evidence>
<evidence type="ECO:0000256" key="2">
    <source>
        <dbReference type="ARBA" id="ARBA00022448"/>
    </source>
</evidence>
<dbReference type="Pfam" id="PF00858">
    <property type="entry name" value="ASC"/>
    <property type="match status" value="1"/>
</dbReference>
<name>A0A9W9ZCB0_9CNID</name>
<proteinExistence type="inferred from homology"/>
<dbReference type="AlphaFoldDB" id="A0A9W9ZCB0"/>
<evidence type="ECO:0000256" key="9">
    <source>
        <dbReference type="ARBA" id="ARBA00023201"/>
    </source>
</evidence>
<feature type="transmembrane region" description="Helical" evidence="12">
    <location>
        <begin position="352"/>
        <end position="371"/>
    </location>
</feature>
<dbReference type="Gene3D" id="1.10.287.770">
    <property type="entry name" value="YojJ-like"/>
    <property type="match status" value="1"/>
</dbReference>
<keyword evidence="6" id="KW-0915">Sodium</keyword>
<evidence type="ECO:0000313" key="13">
    <source>
        <dbReference type="EMBL" id="KAJ7378364.1"/>
    </source>
</evidence>
<accession>A0A9W9ZCB0</accession>
<evidence type="ECO:0000256" key="6">
    <source>
        <dbReference type="ARBA" id="ARBA00023053"/>
    </source>
</evidence>